<dbReference type="PANTHER" id="PTHR45648">
    <property type="entry name" value="GDSL LIPASE/ACYLHYDROLASE FAMILY PROTEIN (AFU_ORTHOLOGUE AFUA_4G14700)"/>
    <property type="match status" value="1"/>
</dbReference>
<dbReference type="CDD" id="cd01846">
    <property type="entry name" value="fatty_acyltransferase_like"/>
    <property type="match status" value="1"/>
</dbReference>
<dbReference type="PANTHER" id="PTHR45648:SF85">
    <property type="entry name" value="A, PUTATIVE (AFU_ORTHOLOGUE AFUA_2G10760)-RELATED"/>
    <property type="match status" value="1"/>
</dbReference>
<evidence type="ECO:0000256" key="2">
    <source>
        <dbReference type="SAM" id="SignalP"/>
    </source>
</evidence>
<dbReference type="InterPro" id="IPR036514">
    <property type="entry name" value="SGNH_hydro_sf"/>
</dbReference>
<dbReference type="AlphaFoldDB" id="A0A8H4IMP1"/>
<name>A0A8H4IMP1_9PEZI</name>
<comment type="caution">
    <text evidence="3">The sequence shown here is derived from an EMBL/GenBank/DDBJ whole genome shotgun (WGS) entry which is preliminary data.</text>
</comment>
<feature type="chain" id="PRO_5034348174" evidence="2">
    <location>
        <begin position="20"/>
        <end position="341"/>
    </location>
</feature>
<dbReference type="Proteomes" id="UP000572817">
    <property type="component" value="Unassembled WGS sequence"/>
</dbReference>
<dbReference type="GO" id="GO:0016788">
    <property type="term" value="F:hydrolase activity, acting on ester bonds"/>
    <property type="evidence" value="ECO:0007669"/>
    <property type="project" value="InterPro"/>
</dbReference>
<evidence type="ECO:0000313" key="4">
    <source>
        <dbReference type="Proteomes" id="UP000572817"/>
    </source>
</evidence>
<evidence type="ECO:0000313" key="3">
    <source>
        <dbReference type="EMBL" id="KAF4303079.1"/>
    </source>
</evidence>
<feature type="signal peptide" evidence="2">
    <location>
        <begin position="1"/>
        <end position="19"/>
    </location>
</feature>
<dbReference type="OrthoDB" id="1600564at2759"/>
<protein>
    <submittedName>
        <fullName evidence="3">GDSL esterase/lipase</fullName>
    </submittedName>
</protein>
<dbReference type="InterPro" id="IPR001087">
    <property type="entry name" value="GDSL"/>
</dbReference>
<dbReference type="InterPro" id="IPR051058">
    <property type="entry name" value="GDSL_Est/Lipase"/>
</dbReference>
<keyword evidence="4" id="KW-1185">Reference proteome</keyword>
<reference evidence="3" key="1">
    <citation type="submission" date="2020-04" db="EMBL/GenBank/DDBJ databases">
        <title>Genome Assembly and Annotation of Botryosphaeria dothidea sdau 11-99, a Latent Pathogen of Apple Fruit Ring Rot in China.</title>
        <authorList>
            <person name="Yu C."/>
            <person name="Diao Y."/>
            <person name="Lu Q."/>
            <person name="Zhao J."/>
            <person name="Cui S."/>
            <person name="Peng C."/>
            <person name="He B."/>
            <person name="Liu H."/>
        </authorList>
    </citation>
    <scope>NUCLEOTIDE SEQUENCE [LARGE SCALE GENOMIC DNA]</scope>
    <source>
        <strain evidence="3">Sdau11-99</strain>
    </source>
</reference>
<dbReference type="Pfam" id="PF00657">
    <property type="entry name" value="Lipase_GDSL"/>
    <property type="match status" value="1"/>
</dbReference>
<proteinExistence type="predicted"/>
<keyword evidence="1" id="KW-0378">Hydrolase</keyword>
<accession>A0A8H4IMP1</accession>
<dbReference type="Gene3D" id="3.40.50.1110">
    <property type="entry name" value="SGNH hydrolase"/>
    <property type="match status" value="1"/>
</dbReference>
<dbReference type="EMBL" id="WWBZ02000062">
    <property type="protein sequence ID" value="KAF4303079.1"/>
    <property type="molecule type" value="Genomic_DNA"/>
</dbReference>
<evidence type="ECO:0000256" key="1">
    <source>
        <dbReference type="ARBA" id="ARBA00022801"/>
    </source>
</evidence>
<sequence length="341" mass="37367">MTRISALIAAALSASGAQAFPAPRQANASWPGFGGLQYWFSFGDSYTQTGFDVNGTQPSADNPFGNPTYPGWTSSNGPNWVGYLTYKYNASLLQTYNLAYGGATVDSALVKPYADTVISLKQQVEDEFVPKYGSAAASKVWESDNTLFSVWIGINDVGNSYWSQNTTLIDAIFTQYSGLVEQLYTSGARNFLFLNVPPIERSPLTTGQGEDSVSLEKTAVADFNERITNLATSLEEKHADTSVFTFDTYTLFNQILDDPTSHTQTAALKNTTGYCTDYENGTSEQNTTVAACGVPVNEYFWLNTLHPTFPVHDAVASELSKQLSSCTNCTSTIRRRWQLTR</sequence>
<organism evidence="3 4">
    <name type="scientific">Botryosphaeria dothidea</name>
    <dbReference type="NCBI Taxonomy" id="55169"/>
    <lineage>
        <taxon>Eukaryota</taxon>
        <taxon>Fungi</taxon>
        <taxon>Dikarya</taxon>
        <taxon>Ascomycota</taxon>
        <taxon>Pezizomycotina</taxon>
        <taxon>Dothideomycetes</taxon>
        <taxon>Dothideomycetes incertae sedis</taxon>
        <taxon>Botryosphaeriales</taxon>
        <taxon>Botryosphaeriaceae</taxon>
        <taxon>Botryosphaeria</taxon>
    </lineage>
</organism>
<keyword evidence="2" id="KW-0732">Signal</keyword>
<dbReference type="SUPFAM" id="SSF52266">
    <property type="entry name" value="SGNH hydrolase"/>
    <property type="match status" value="1"/>
</dbReference>
<gene>
    <name evidence="3" type="ORF">GTA08_BOTSDO08792</name>
</gene>